<dbReference type="EMBL" id="JARKHS020028318">
    <property type="protein sequence ID" value="KAK8764379.1"/>
    <property type="molecule type" value="Genomic_DNA"/>
</dbReference>
<dbReference type="Gene3D" id="3.40.525.10">
    <property type="entry name" value="CRAL-TRIO lipid binding domain"/>
    <property type="match status" value="1"/>
</dbReference>
<sequence>MVENRARSPSATETAAATMREAAKAPAQPRPQPNLEETARLELGETPETKKKSLQYLRRLIEGTSSLNVPTDDDFLVSFLRARKYRVQEAFETVKKFSQMRQDLPEFFEDLTPAKVPIKAICHENELVMVSPQPDAFGRSVALLRLGAWKPSMCSFTDLIRASLLLAGRSALDDVTQINGAAGIVDLKGLNFYHMVPLTSSLIKLVQFTQDCVPMRIKALYIVNHPPVTEFLFSAVKPFLKSKLLARIHFIGHDASKLWDMCPRDITPAEFGGTRERFDYDRQDVFLRSRAEFFERLYSRRRPEK</sequence>
<dbReference type="PROSITE" id="PS50191">
    <property type="entry name" value="CRAL_TRIO"/>
    <property type="match status" value="1"/>
</dbReference>
<dbReference type="GO" id="GO:0016020">
    <property type="term" value="C:membrane"/>
    <property type="evidence" value="ECO:0007669"/>
    <property type="project" value="TreeGrafter"/>
</dbReference>
<dbReference type="InterPro" id="IPR001251">
    <property type="entry name" value="CRAL-TRIO_dom"/>
</dbReference>
<reference evidence="3 4" key="1">
    <citation type="journal article" date="2023" name="Arcadia Sci">
        <title>De novo assembly of a long-read Amblyomma americanum tick genome.</title>
        <authorList>
            <person name="Chou S."/>
            <person name="Poskanzer K.E."/>
            <person name="Rollins M."/>
            <person name="Thuy-Boun P.S."/>
        </authorList>
    </citation>
    <scope>NUCLEOTIDE SEQUENCE [LARGE SCALE GENOMIC DNA]</scope>
    <source>
        <strain evidence="3">F_SG_1</strain>
        <tissue evidence="3">Salivary glands</tissue>
    </source>
</reference>
<dbReference type="GO" id="GO:1902936">
    <property type="term" value="F:phosphatidylinositol bisphosphate binding"/>
    <property type="evidence" value="ECO:0007669"/>
    <property type="project" value="TreeGrafter"/>
</dbReference>
<dbReference type="InterPro" id="IPR011074">
    <property type="entry name" value="CRAL/TRIO_N_dom"/>
</dbReference>
<feature type="region of interest" description="Disordered" evidence="1">
    <location>
        <begin position="1"/>
        <end position="36"/>
    </location>
</feature>
<dbReference type="Pfam" id="PF00650">
    <property type="entry name" value="CRAL_TRIO"/>
    <property type="match status" value="1"/>
</dbReference>
<dbReference type="Gene3D" id="1.20.5.1200">
    <property type="entry name" value="Alpha-tocopherol transfer"/>
    <property type="match status" value="1"/>
</dbReference>
<keyword evidence="4" id="KW-1185">Reference proteome</keyword>
<comment type="caution">
    <text evidence="3">The sequence shown here is derived from an EMBL/GenBank/DDBJ whole genome shotgun (WGS) entry which is preliminary data.</text>
</comment>
<proteinExistence type="predicted"/>
<evidence type="ECO:0000313" key="3">
    <source>
        <dbReference type="EMBL" id="KAK8764379.1"/>
    </source>
</evidence>
<dbReference type="PANTHER" id="PTHR10174">
    <property type="entry name" value="ALPHA-TOCOPHEROL TRANSFER PROTEIN-RELATED"/>
    <property type="match status" value="1"/>
</dbReference>
<accession>A0AAQ4DPI9</accession>
<dbReference type="InterPro" id="IPR036273">
    <property type="entry name" value="CRAL/TRIO_N_dom_sf"/>
</dbReference>
<dbReference type="Proteomes" id="UP001321473">
    <property type="component" value="Unassembled WGS sequence"/>
</dbReference>
<dbReference type="PRINTS" id="PR00180">
    <property type="entry name" value="CRETINALDHBP"/>
</dbReference>
<dbReference type="SMART" id="SM01100">
    <property type="entry name" value="CRAL_TRIO_N"/>
    <property type="match status" value="1"/>
</dbReference>
<dbReference type="AlphaFoldDB" id="A0AAQ4DPI9"/>
<gene>
    <name evidence="3" type="ORF">V5799_033009</name>
</gene>
<evidence type="ECO:0000256" key="1">
    <source>
        <dbReference type="SAM" id="MobiDB-lite"/>
    </source>
</evidence>
<protein>
    <recommendedName>
        <fullName evidence="2">CRAL-TRIO domain-containing protein</fullName>
    </recommendedName>
</protein>
<dbReference type="SUPFAM" id="SSF46938">
    <property type="entry name" value="CRAL/TRIO N-terminal domain"/>
    <property type="match status" value="1"/>
</dbReference>
<dbReference type="CDD" id="cd00170">
    <property type="entry name" value="SEC14"/>
    <property type="match status" value="1"/>
</dbReference>
<dbReference type="Gene3D" id="1.10.8.20">
    <property type="entry name" value="N-terminal domain of phosphatidylinositol transfer protein sec14p"/>
    <property type="match status" value="1"/>
</dbReference>
<feature type="compositionally biased region" description="Low complexity" evidence="1">
    <location>
        <begin position="11"/>
        <end position="27"/>
    </location>
</feature>
<evidence type="ECO:0000259" key="2">
    <source>
        <dbReference type="PROSITE" id="PS50191"/>
    </source>
</evidence>
<feature type="domain" description="CRAL-TRIO" evidence="2">
    <location>
        <begin position="118"/>
        <end position="279"/>
    </location>
</feature>
<dbReference type="InterPro" id="IPR036865">
    <property type="entry name" value="CRAL-TRIO_dom_sf"/>
</dbReference>
<dbReference type="PANTHER" id="PTHR10174:SF130">
    <property type="entry name" value="ALPHA-TOCOPHEROL TRANSFER PROTEIN-LIKE"/>
    <property type="match status" value="1"/>
</dbReference>
<name>A0AAQ4DPI9_AMBAM</name>
<organism evidence="3 4">
    <name type="scientific">Amblyomma americanum</name>
    <name type="common">Lone star tick</name>
    <dbReference type="NCBI Taxonomy" id="6943"/>
    <lineage>
        <taxon>Eukaryota</taxon>
        <taxon>Metazoa</taxon>
        <taxon>Ecdysozoa</taxon>
        <taxon>Arthropoda</taxon>
        <taxon>Chelicerata</taxon>
        <taxon>Arachnida</taxon>
        <taxon>Acari</taxon>
        <taxon>Parasitiformes</taxon>
        <taxon>Ixodida</taxon>
        <taxon>Ixodoidea</taxon>
        <taxon>Ixodidae</taxon>
        <taxon>Amblyomminae</taxon>
        <taxon>Amblyomma</taxon>
    </lineage>
</organism>
<dbReference type="SMART" id="SM00516">
    <property type="entry name" value="SEC14"/>
    <property type="match status" value="1"/>
</dbReference>
<evidence type="ECO:0000313" key="4">
    <source>
        <dbReference type="Proteomes" id="UP001321473"/>
    </source>
</evidence>
<dbReference type="SUPFAM" id="SSF52087">
    <property type="entry name" value="CRAL/TRIO domain"/>
    <property type="match status" value="1"/>
</dbReference>